<dbReference type="RefSeq" id="WP_284727589.1">
    <property type="nucleotide sequence ID" value="NZ_JASCSA010000024.1"/>
</dbReference>
<dbReference type="Proteomes" id="UP001229025">
    <property type="component" value="Unassembled WGS sequence"/>
</dbReference>
<reference evidence="2" key="1">
    <citation type="submission" date="2023-07" db="EMBL/GenBank/DDBJ databases">
        <title>Genome-based characterization of strain KMM 296 and proposal for reclassification of Cobetia litoralis and Cobetia pacifica, and emended description of the species Cobetia amphilecti and Cobetia marina.</title>
        <authorList>
            <person name="Balabanova L."/>
            <person name="Nedashkovskaya O."/>
        </authorList>
    </citation>
    <scope>NUCLEOTIDE SEQUENCE [LARGE SCALE GENOMIC DNA]</scope>
    <source>
        <strain evidence="2">NRIC 0815</strain>
    </source>
</reference>
<name>A0ABT6UVH3_9GAMM</name>
<gene>
    <name evidence="1" type="ORF">QLT01_17020</name>
</gene>
<sequence>MSKYKRSVNLAKRASFKGSSDNRTHRRARRKEKIRIETAKRFGMAPVTILLPEQTIDKIVSYREGGLMKKPVECIIFEALAKYLESVQAPECSRYPSKKDLSTSEVAANLLCIDKIAKAALAVSGE</sequence>
<organism evidence="1 2">
    <name type="scientific">Cobetia amphilecti</name>
    <dbReference type="NCBI Taxonomy" id="1055104"/>
    <lineage>
        <taxon>Bacteria</taxon>
        <taxon>Pseudomonadati</taxon>
        <taxon>Pseudomonadota</taxon>
        <taxon>Gammaproteobacteria</taxon>
        <taxon>Oceanospirillales</taxon>
        <taxon>Halomonadaceae</taxon>
        <taxon>Cobetia</taxon>
    </lineage>
</organism>
<dbReference type="EMBL" id="JASCSA010000024">
    <property type="protein sequence ID" value="MDI5886048.1"/>
    <property type="molecule type" value="Genomic_DNA"/>
</dbReference>
<proteinExistence type="predicted"/>
<evidence type="ECO:0000313" key="2">
    <source>
        <dbReference type="Proteomes" id="UP001229025"/>
    </source>
</evidence>
<accession>A0ABT6UVH3</accession>
<keyword evidence="2" id="KW-1185">Reference proteome</keyword>
<evidence type="ECO:0000313" key="1">
    <source>
        <dbReference type="EMBL" id="MDI5886048.1"/>
    </source>
</evidence>
<comment type="caution">
    <text evidence="1">The sequence shown here is derived from an EMBL/GenBank/DDBJ whole genome shotgun (WGS) entry which is preliminary data.</text>
</comment>
<protein>
    <submittedName>
        <fullName evidence="1">Uncharacterized protein</fullName>
    </submittedName>
</protein>